<feature type="coiled-coil region" evidence="1">
    <location>
        <begin position="641"/>
        <end position="668"/>
    </location>
</feature>
<dbReference type="Proteomes" id="UP000777265">
    <property type="component" value="Unassembled WGS sequence"/>
</dbReference>
<dbReference type="SUPFAM" id="SSF52402">
    <property type="entry name" value="Adenine nucleotide alpha hydrolases-like"/>
    <property type="match status" value="1"/>
</dbReference>
<name>A0A971RZR2_9BACT</name>
<comment type="caution">
    <text evidence="2">The sequence shown here is derived from an EMBL/GenBank/DDBJ whole genome shotgun (WGS) entry which is preliminary data.</text>
</comment>
<evidence type="ECO:0008006" key="4">
    <source>
        <dbReference type="Google" id="ProtNLM"/>
    </source>
</evidence>
<proteinExistence type="predicted"/>
<protein>
    <recommendedName>
        <fullName evidence="4">7-cyano-7-deazaguanine synthase</fullName>
    </recommendedName>
</protein>
<keyword evidence="1" id="KW-0175">Coiled coil</keyword>
<evidence type="ECO:0000256" key="1">
    <source>
        <dbReference type="SAM" id="Coils"/>
    </source>
</evidence>
<reference evidence="2" key="1">
    <citation type="journal article" date="2020" name="Biotechnol. Biofuels">
        <title>New insights from the biogas microbiome by comprehensive genome-resolved metagenomics of nearly 1600 species originating from multiple anaerobic digesters.</title>
        <authorList>
            <person name="Campanaro S."/>
            <person name="Treu L."/>
            <person name="Rodriguez-R L.M."/>
            <person name="Kovalovszki A."/>
            <person name="Ziels R.M."/>
            <person name="Maus I."/>
            <person name="Zhu X."/>
            <person name="Kougias P.G."/>
            <person name="Basile A."/>
            <person name="Luo G."/>
            <person name="Schluter A."/>
            <person name="Konstantinidis K.T."/>
            <person name="Angelidaki I."/>
        </authorList>
    </citation>
    <scope>NUCLEOTIDE SEQUENCE</scope>
    <source>
        <strain evidence="2">AS06rmzACSIP_7</strain>
    </source>
</reference>
<evidence type="ECO:0000313" key="3">
    <source>
        <dbReference type="Proteomes" id="UP000777265"/>
    </source>
</evidence>
<gene>
    <name evidence="2" type="ORF">GXY80_03640</name>
</gene>
<organism evidence="2 3">
    <name type="scientific">Syntrophorhabdus aromaticivorans</name>
    <dbReference type="NCBI Taxonomy" id="328301"/>
    <lineage>
        <taxon>Bacteria</taxon>
        <taxon>Pseudomonadati</taxon>
        <taxon>Thermodesulfobacteriota</taxon>
        <taxon>Syntrophorhabdia</taxon>
        <taxon>Syntrophorhabdales</taxon>
        <taxon>Syntrophorhabdaceae</taxon>
        <taxon>Syntrophorhabdus</taxon>
    </lineage>
</organism>
<evidence type="ECO:0000313" key="2">
    <source>
        <dbReference type="EMBL" id="NLW34563.1"/>
    </source>
</evidence>
<accession>A0A971RZR2</accession>
<dbReference type="EMBL" id="JAAYEE010000066">
    <property type="protein sequence ID" value="NLW34563.1"/>
    <property type="molecule type" value="Genomic_DNA"/>
</dbReference>
<dbReference type="InterPro" id="IPR014729">
    <property type="entry name" value="Rossmann-like_a/b/a_fold"/>
</dbReference>
<sequence length="689" mass="77290">MANERSILCGDVSYGNLPFGGDNPLCLHLWGVKENVSLSISDIREHLLRDLPSQFHDLIEIATYVYCADQAVTRGGDGVQNFGADWRRRLFFRIPVRNPDLWNSSPLKEQLIATLSFLSEDEYYFDFVKLTKQPPTQQHLEFDFALPEEVVLFSGGLDSLGGAIHEAVVNKRKIALVMHKPTHKLARRHRKLQELLEKHSDTPPLHIPVSINKAKSLGREYTQRSRSFLYAALGSTVAQMFNLSRIRFYENGVVSFNLPPSSQVVGARATRTTHPQVISGFAKIISILAGKPFVVENPFLWKTKTEILKGIGQSGCAEMIKFATSCTHTWEMTRLLTHCGTCSQCIDRRFAVLSAGLEGHDPAEAYGVDLLVGERPAGDPFDDNRKHSESRIMLAAYVETASDVCKMSPIDFFSRYGEAARVLRHIDGSADSAALRLFELHKRHAKAVSDVIDQSIANYASAIRKRELPDSCLLRLVCDSAISTSGVIGVPTSTPIPQDELKDFVFRKKGQAWIARYAGGEDFILLPCKGAAYLHILLSNPKTVFSVTDLVLRVAKAPQQFQLGSAGEAADQDAFAAYRVRYEELKEKLAEAQNYTDQGMAPPFPESDIRQEMVFLAEQIKKDKGLGKRIRNASDDRDRVRKAFQANIRRVTKEIAKYDRRLAEHLKSPRLRCGWSPCYDPHDDIPWDI</sequence>
<reference evidence="2" key="2">
    <citation type="submission" date="2020-01" db="EMBL/GenBank/DDBJ databases">
        <authorList>
            <person name="Campanaro S."/>
        </authorList>
    </citation>
    <scope>NUCLEOTIDE SEQUENCE</scope>
    <source>
        <strain evidence="2">AS06rmzACSIP_7</strain>
    </source>
</reference>
<dbReference type="Gene3D" id="3.40.50.620">
    <property type="entry name" value="HUPs"/>
    <property type="match status" value="1"/>
</dbReference>
<dbReference type="AlphaFoldDB" id="A0A971RZR2"/>